<dbReference type="PANTHER" id="PTHR44889:SF1">
    <property type="entry name" value="INACTIVE HYDROXYSTEROID DEHYDROGENASE-LIKE PROTEIN 1"/>
    <property type="match status" value="1"/>
</dbReference>
<dbReference type="CDD" id="cd05356">
    <property type="entry name" value="17beta-HSD1_like_SDR_c"/>
    <property type="match status" value="1"/>
</dbReference>
<dbReference type="GO" id="GO:0005739">
    <property type="term" value="C:mitochondrion"/>
    <property type="evidence" value="ECO:0007669"/>
    <property type="project" value="UniProtKB-SubCell"/>
</dbReference>
<evidence type="ECO:0000313" key="5">
    <source>
        <dbReference type="EMBL" id="CAI5782078.1"/>
    </source>
</evidence>
<sequence length="404" mass="44978">MAAAQKHRRLHKRTDICFTMAAVDSFSFLLREIGQACSCVIETLAFIGAFYIMKTSLTVASNTYSLIRLYFIPRLVSRPDLVKLYGSWAAVTGCTSGIGKSYAKELACHGVNVVLISRNKEMLEALAKDIEDSYKVETEVVVADFSRGRQVYPAIKKALLGKETGILVNNVGVFYDHPDYFANLTEDKIWDLININIGAANMMVYMVLPGMVQRKKGAIVNVSSMSSYHPSPRMTAYSASKAYLDHFSQSLYYEYAPQGIFVQCLCPAFVCTTMSKYSPTLSKKSLFVPSADEYAHQAIATLGLSRRTPGYSLHSIQGFFAQIIPEWLWRGAAGREPRSPHPELRTRLPGEAATPRGALRKLRWPGVLLKTPPQPSNETDLGNSALALHHLSEMEYRTQLLNPE</sequence>
<dbReference type="Proteomes" id="UP001178461">
    <property type="component" value="Chromosome 8"/>
</dbReference>
<dbReference type="PANTHER" id="PTHR44889">
    <property type="entry name" value="INACTIVE HYDROXYSTEROID DEHYDROGENASE-LIKE PROTEIN 1"/>
    <property type="match status" value="1"/>
</dbReference>
<protein>
    <recommendedName>
        <fullName evidence="7">Hydroxysteroid dehydrogenase like 1</fullName>
    </recommendedName>
</protein>
<dbReference type="SUPFAM" id="SSF51735">
    <property type="entry name" value="NAD(P)-binding Rossmann-fold domains"/>
    <property type="match status" value="1"/>
</dbReference>
<proteinExistence type="inferred from homology"/>
<evidence type="ECO:0008006" key="7">
    <source>
        <dbReference type="Google" id="ProtNLM"/>
    </source>
</evidence>
<gene>
    <name evidence="5" type="ORF">PODLI_1B021549</name>
</gene>
<dbReference type="EMBL" id="OX395133">
    <property type="protein sequence ID" value="CAI5782078.1"/>
    <property type="molecule type" value="Genomic_DNA"/>
</dbReference>
<evidence type="ECO:0000256" key="2">
    <source>
        <dbReference type="ARBA" id="ARBA00022857"/>
    </source>
</evidence>
<name>A0AA35PE69_9SAUR</name>
<evidence type="ECO:0000256" key="4">
    <source>
        <dbReference type="ARBA" id="ARBA00038261"/>
    </source>
</evidence>
<keyword evidence="6" id="KW-1185">Reference proteome</keyword>
<keyword evidence="3" id="KW-0496">Mitochondrion</keyword>
<dbReference type="PRINTS" id="PR00080">
    <property type="entry name" value="SDRFAMILY"/>
</dbReference>
<evidence type="ECO:0000313" key="6">
    <source>
        <dbReference type="Proteomes" id="UP001178461"/>
    </source>
</evidence>
<dbReference type="FunFam" id="3.40.50.720:FF:000137">
    <property type="entry name" value="Hydroxysteroid (17-beta) dehydrogenase 3"/>
    <property type="match status" value="1"/>
</dbReference>
<evidence type="ECO:0000256" key="3">
    <source>
        <dbReference type="ARBA" id="ARBA00023128"/>
    </source>
</evidence>
<organism evidence="5 6">
    <name type="scientific">Podarcis lilfordi</name>
    <name type="common">Lilford's wall lizard</name>
    <dbReference type="NCBI Taxonomy" id="74358"/>
    <lineage>
        <taxon>Eukaryota</taxon>
        <taxon>Metazoa</taxon>
        <taxon>Chordata</taxon>
        <taxon>Craniata</taxon>
        <taxon>Vertebrata</taxon>
        <taxon>Euteleostomi</taxon>
        <taxon>Lepidosauria</taxon>
        <taxon>Squamata</taxon>
        <taxon>Bifurcata</taxon>
        <taxon>Unidentata</taxon>
        <taxon>Episquamata</taxon>
        <taxon>Laterata</taxon>
        <taxon>Lacertibaenia</taxon>
        <taxon>Lacertidae</taxon>
        <taxon>Podarcis</taxon>
    </lineage>
</organism>
<dbReference type="AlphaFoldDB" id="A0AA35PE69"/>
<reference evidence="5" key="1">
    <citation type="submission" date="2022-12" db="EMBL/GenBank/DDBJ databases">
        <authorList>
            <person name="Alioto T."/>
            <person name="Alioto T."/>
            <person name="Gomez Garrido J."/>
        </authorList>
    </citation>
    <scope>NUCLEOTIDE SEQUENCE</scope>
</reference>
<dbReference type="PRINTS" id="PR00081">
    <property type="entry name" value="GDHRDH"/>
</dbReference>
<dbReference type="InterPro" id="IPR002347">
    <property type="entry name" value="SDR_fam"/>
</dbReference>
<dbReference type="Pfam" id="PF00106">
    <property type="entry name" value="adh_short"/>
    <property type="match status" value="1"/>
</dbReference>
<comment type="similarity">
    <text evidence="4">Belongs to the short-chain dehydrogenases/reductases (SDR) family. 17-beta-HSD 3 subfamily.</text>
</comment>
<comment type="subcellular location">
    <subcellularLocation>
        <location evidence="1">Mitochondrion</location>
    </subcellularLocation>
</comment>
<dbReference type="Gene3D" id="3.40.50.720">
    <property type="entry name" value="NAD(P)-binding Rossmann-like Domain"/>
    <property type="match status" value="1"/>
</dbReference>
<keyword evidence="2" id="KW-0521">NADP</keyword>
<dbReference type="InterPro" id="IPR036291">
    <property type="entry name" value="NAD(P)-bd_dom_sf"/>
</dbReference>
<accession>A0AA35PE69</accession>
<dbReference type="InterPro" id="IPR052149">
    <property type="entry name" value="17-beta-HSD3-like"/>
</dbReference>
<evidence type="ECO:0000256" key="1">
    <source>
        <dbReference type="ARBA" id="ARBA00004173"/>
    </source>
</evidence>